<sequence length="84" mass="9547">MSLKLIELQVAIPRSVDAAKSAMDTLNRGLLQQEYRSEEMRKKDKIESKRVNKNTSAGESLLHTKKDETNNNHPFKGQNIDYSG</sequence>
<accession>A0A165NFX2</accession>
<evidence type="ECO:0000256" key="1">
    <source>
        <dbReference type="SAM" id="MobiDB-lite"/>
    </source>
</evidence>
<dbReference type="OrthoDB" id="2476294at2"/>
<keyword evidence="3" id="KW-1185">Reference proteome</keyword>
<protein>
    <submittedName>
        <fullName evidence="2">Uncharacterized protein</fullName>
    </submittedName>
</protein>
<dbReference type="Proteomes" id="UP000076567">
    <property type="component" value="Unassembled WGS sequence"/>
</dbReference>
<evidence type="ECO:0000313" key="3">
    <source>
        <dbReference type="Proteomes" id="UP000076567"/>
    </source>
</evidence>
<gene>
    <name evidence="2" type="ORF">AWM68_05825</name>
</gene>
<name>A0A165NFX2_9BACL</name>
<evidence type="ECO:0000313" key="2">
    <source>
        <dbReference type="EMBL" id="KZE65897.1"/>
    </source>
</evidence>
<dbReference type="EMBL" id="LRFC01000023">
    <property type="protein sequence ID" value="KZE65897.1"/>
    <property type="molecule type" value="Genomic_DNA"/>
</dbReference>
<dbReference type="RefSeq" id="WP_156488377.1">
    <property type="nucleotide sequence ID" value="NZ_LRFC01000023.1"/>
</dbReference>
<feature type="region of interest" description="Disordered" evidence="1">
    <location>
        <begin position="36"/>
        <end position="84"/>
    </location>
</feature>
<dbReference type="AlphaFoldDB" id="A0A165NFX2"/>
<comment type="caution">
    <text evidence="2">The sequence shown here is derived from an EMBL/GenBank/DDBJ whole genome shotgun (WGS) entry which is preliminary data.</text>
</comment>
<organism evidence="2 3">
    <name type="scientific">Fictibacillus phosphorivorans</name>
    <dbReference type="NCBI Taxonomy" id="1221500"/>
    <lineage>
        <taxon>Bacteria</taxon>
        <taxon>Bacillati</taxon>
        <taxon>Bacillota</taxon>
        <taxon>Bacilli</taxon>
        <taxon>Bacillales</taxon>
        <taxon>Fictibacillaceae</taxon>
        <taxon>Fictibacillus</taxon>
    </lineage>
</organism>
<reference evidence="3" key="1">
    <citation type="submission" date="2016-01" db="EMBL/GenBank/DDBJ databases">
        <title>Draft genome of Chromobacterium sp. F49.</title>
        <authorList>
            <person name="Hong K.W."/>
        </authorList>
    </citation>
    <scope>NUCLEOTIDE SEQUENCE [LARGE SCALE GENOMIC DNA]</scope>
    <source>
        <strain evidence="3">P7IIIA</strain>
    </source>
</reference>
<proteinExistence type="predicted"/>
<feature type="compositionally biased region" description="Basic and acidic residues" evidence="1">
    <location>
        <begin position="36"/>
        <end position="50"/>
    </location>
</feature>